<dbReference type="CDD" id="cd16449">
    <property type="entry name" value="RING-HC"/>
    <property type="match status" value="1"/>
</dbReference>
<dbReference type="SUPFAM" id="SSF57850">
    <property type="entry name" value="RING/U-box"/>
    <property type="match status" value="1"/>
</dbReference>
<reference evidence="4" key="1">
    <citation type="submission" date="2021-01" db="EMBL/GenBank/DDBJ databases">
        <title>Adiantum capillus-veneris genome.</title>
        <authorList>
            <person name="Fang Y."/>
            <person name="Liao Q."/>
        </authorList>
    </citation>
    <scope>NUCLEOTIDE SEQUENCE</scope>
    <source>
        <strain evidence="4">H3</strain>
        <tissue evidence="4">Leaf</tissue>
    </source>
</reference>
<organism evidence="4 5">
    <name type="scientific">Adiantum capillus-veneris</name>
    <name type="common">Maidenhair fern</name>
    <dbReference type="NCBI Taxonomy" id="13818"/>
    <lineage>
        <taxon>Eukaryota</taxon>
        <taxon>Viridiplantae</taxon>
        <taxon>Streptophyta</taxon>
        <taxon>Embryophyta</taxon>
        <taxon>Tracheophyta</taxon>
        <taxon>Polypodiopsida</taxon>
        <taxon>Polypodiidae</taxon>
        <taxon>Polypodiales</taxon>
        <taxon>Pteridineae</taxon>
        <taxon>Pteridaceae</taxon>
        <taxon>Vittarioideae</taxon>
        <taxon>Adiantum</taxon>
    </lineage>
</organism>
<evidence type="ECO:0000256" key="1">
    <source>
        <dbReference type="PROSITE-ProRule" id="PRU00175"/>
    </source>
</evidence>
<keyword evidence="1" id="KW-0479">Metal-binding</keyword>
<proteinExistence type="predicted"/>
<feature type="domain" description="RING-type" evidence="3">
    <location>
        <begin position="531"/>
        <end position="569"/>
    </location>
</feature>
<dbReference type="SMART" id="SM00184">
    <property type="entry name" value="RING"/>
    <property type="match status" value="1"/>
</dbReference>
<dbReference type="InterPro" id="IPR013083">
    <property type="entry name" value="Znf_RING/FYVE/PHD"/>
</dbReference>
<dbReference type="PROSITE" id="PS50089">
    <property type="entry name" value="ZF_RING_2"/>
    <property type="match status" value="1"/>
</dbReference>
<dbReference type="Pfam" id="PF13920">
    <property type="entry name" value="zf-C3HC4_3"/>
    <property type="match status" value="1"/>
</dbReference>
<dbReference type="EMBL" id="JABFUD020000016">
    <property type="protein sequence ID" value="KAI5068040.1"/>
    <property type="molecule type" value="Genomic_DNA"/>
</dbReference>
<evidence type="ECO:0000259" key="3">
    <source>
        <dbReference type="PROSITE" id="PS50089"/>
    </source>
</evidence>
<dbReference type="Gene3D" id="3.30.40.10">
    <property type="entry name" value="Zinc/RING finger domain, C3HC4 (zinc finger)"/>
    <property type="match status" value="1"/>
</dbReference>
<accession>A0A9D4UHQ9</accession>
<dbReference type="AlphaFoldDB" id="A0A9D4UHQ9"/>
<sequence length="579" mass="64307">MAPGKRQRSGLREGVGLGKSVYLNLLPPQDSCHERLAQLTEQAVDKALRLSTASRRLVDVVDIQSCGETEELGCGIKSAFAFKLFKSSTKLAMSPGPSVQNCALGRKVQDRLIGARIYSLLMRWRPDPTFEWKARVALAVPILQEAFYRVANCTEEEHISRQHLELHLERVLLQFEAGNGLFLVRSIEPFYPSMRCVSELESSMNQTTTSFETSGDNASPSDIITDVPVGSKPFKSESRYEGNSPVKLDNSTPMQTPGRVANDMPVKKRAAANKTRSKCEPSLGALHSEENIANTYTRPHNKASAEMFRGDNEPYTHESMYQQNVIHARFSPRKTLGDMINLNWSNEQASGDYLITPSSSHLPSWSKNDTTTLPPNTEKQLSFSEGFCLPSSPSTAQILPALEASTPLTHLSPTASTVPLPSLLTSFSAMKNHHQMQQPWYSMYRQLLLGCETEVQASEAAATEVQAATRAALLSTSSLSSFSMTESMEEVSRERGAVRLPLSIFLAERDECKMKDMDKWAEPTEQMDPLCCVCMVGLKGAAFIPCGHTFCRKCSRELWRGRGACPLCNRFIREILDVY</sequence>
<gene>
    <name evidence="4" type="ORF">GOP47_0016385</name>
</gene>
<evidence type="ECO:0000313" key="5">
    <source>
        <dbReference type="Proteomes" id="UP000886520"/>
    </source>
</evidence>
<evidence type="ECO:0000256" key="2">
    <source>
        <dbReference type="SAM" id="MobiDB-lite"/>
    </source>
</evidence>
<feature type="compositionally biased region" description="Polar residues" evidence="2">
    <location>
        <begin position="207"/>
        <end position="222"/>
    </location>
</feature>
<feature type="region of interest" description="Disordered" evidence="2">
    <location>
        <begin position="207"/>
        <end position="303"/>
    </location>
</feature>
<protein>
    <recommendedName>
        <fullName evidence="3">RING-type domain-containing protein</fullName>
    </recommendedName>
</protein>
<name>A0A9D4UHQ9_ADICA</name>
<dbReference type="Proteomes" id="UP000886520">
    <property type="component" value="Chromosome 16"/>
</dbReference>
<dbReference type="GO" id="GO:0008270">
    <property type="term" value="F:zinc ion binding"/>
    <property type="evidence" value="ECO:0007669"/>
    <property type="project" value="UniProtKB-KW"/>
</dbReference>
<comment type="caution">
    <text evidence="4">The sequence shown here is derived from an EMBL/GenBank/DDBJ whole genome shotgun (WGS) entry which is preliminary data.</text>
</comment>
<dbReference type="InterPro" id="IPR001841">
    <property type="entry name" value="Znf_RING"/>
</dbReference>
<keyword evidence="5" id="KW-1185">Reference proteome</keyword>
<keyword evidence="1" id="KW-0863">Zinc-finger</keyword>
<dbReference type="PANTHER" id="PTHR46629">
    <property type="entry name" value="OS01G0917900 PROTEIN"/>
    <property type="match status" value="1"/>
</dbReference>
<evidence type="ECO:0000313" key="4">
    <source>
        <dbReference type="EMBL" id="KAI5068040.1"/>
    </source>
</evidence>
<dbReference type="OrthoDB" id="1711136at2759"/>
<keyword evidence="1" id="KW-0862">Zinc</keyword>